<proteinExistence type="predicted"/>
<dbReference type="AlphaFoldDB" id="A0A2G9UEX0"/>
<dbReference type="OrthoDB" id="5876048at2759"/>
<gene>
    <name evidence="2" type="ORF">TELCIR_09403</name>
</gene>
<keyword evidence="3" id="KW-1185">Reference proteome</keyword>
<protein>
    <submittedName>
        <fullName evidence="2">Uncharacterized protein</fullName>
    </submittedName>
</protein>
<reference evidence="2 3" key="1">
    <citation type="submission" date="2015-09" db="EMBL/GenBank/DDBJ databases">
        <title>Draft genome of the parasitic nematode Teladorsagia circumcincta isolate WARC Sus (inbred).</title>
        <authorList>
            <person name="Mitreva M."/>
        </authorList>
    </citation>
    <scope>NUCLEOTIDE SEQUENCE [LARGE SCALE GENOMIC DNA]</scope>
    <source>
        <strain evidence="2 3">S</strain>
    </source>
</reference>
<feature type="region of interest" description="Disordered" evidence="1">
    <location>
        <begin position="113"/>
        <end position="165"/>
    </location>
</feature>
<accession>A0A2G9UEX0</accession>
<organism evidence="2 3">
    <name type="scientific">Teladorsagia circumcincta</name>
    <name type="common">Brown stomach worm</name>
    <name type="synonym">Ostertagia circumcincta</name>
    <dbReference type="NCBI Taxonomy" id="45464"/>
    <lineage>
        <taxon>Eukaryota</taxon>
        <taxon>Metazoa</taxon>
        <taxon>Ecdysozoa</taxon>
        <taxon>Nematoda</taxon>
        <taxon>Chromadorea</taxon>
        <taxon>Rhabditida</taxon>
        <taxon>Rhabditina</taxon>
        <taxon>Rhabditomorpha</taxon>
        <taxon>Strongyloidea</taxon>
        <taxon>Trichostrongylidae</taxon>
        <taxon>Teladorsagia</taxon>
    </lineage>
</organism>
<dbReference type="Proteomes" id="UP000230423">
    <property type="component" value="Unassembled WGS sequence"/>
</dbReference>
<name>A0A2G9UEX0_TELCI</name>
<evidence type="ECO:0000313" key="2">
    <source>
        <dbReference type="EMBL" id="PIO68794.1"/>
    </source>
</evidence>
<sequence length="176" mass="21015">MATTRARCRSRRTLELVKAAEINDGEEMPLEKRPTQTHQYRVRRWPGPGKQTHHGRAHRKLRVRDKKKTMPVVKQHRVMRIRRAEKAEEHNKSNYYMLICKILSISSLKENEEKKHQTQMKKELSSSQSQEKKQRRARSLVTRELVPKGYPPYETQSEETMERDKTLKSLYPSQFF</sequence>
<feature type="compositionally biased region" description="Basic and acidic residues" evidence="1">
    <location>
        <begin position="113"/>
        <end position="124"/>
    </location>
</feature>
<evidence type="ECO:0000313" key="3">
    <source>
        <dbReference type="Proteomes" id="UP000230423"/>
    </source>
</evidence>
<dbReference type="EMBL" id="KZ346920">
    <property type="protein sequence ID" value="PIO68794.1"/>
    <property type="molecule type" value="Genomic_DNA"/>
</dbReference>
<evidence type="ECO:0000256" key="1">
    <source>
        <dbReference type="SAM" id="MobiDB-lite"/>
    </source>
</evidence>